<evidence type="ECO:0000313" key="1">
    <source>
        <dbReference type="Proteomes" id="UP000515154"/>
    </source>
</evidence>
<organism evidence="1 2">
    <name type="scientific">Octopus sinensis</name>
    <name type="common">East Asian common octopus</name>
    <dbReference type="NCBI Taxonomy" id="2607531"/>
    <lineage>
        <taxon>Eukaryota</taxon>
        <taxon>Metazoa</taxon>
        <taxon>Spiralia</taxon>
        <taxon>Lophotrochozoa</taxon>
        <taxon>Mollusca</taxon>
        <taxon>Cephalopoda</taxon>
        <taxon>Coleoidea</taxon>
        <taxon>Octopodiformes</taxon>
        <taxon>Octopoda</taxon>
        <taxon>Incirrata</taxon>
        <taxon>Octopodidae</taxon>
        <taxon>Octopus</taxon>
    </lineage>
</organism>
<name>A0A6P7TSK9_9MOLL</name>
<dbReference type="RefSeq" id="XP_029654763.1">
    <property type="nucleotide sequence ID" value="XM_029798903.1"/>
</dbReference>
<dbReference type="Proteomes" id="UP000515154">
    <property type="component" value="Unplaced"/>
</dbReference>
<gene>
    <name evidence="2" type="primary">LOC115228283</name>
</gene>
<accession>A0A6P7TSK9</accession>
<reference evidence="2" key="1">
    <citation type="submission" date="2025-08" db="UniProtKB">
        <authorList>
            <consortium name="RefSeq"/>
        </authorList>
    </citation>
    <scope>IDENTIFICATION</scope>
</reference>
<dbReference type="AlphaFoldDB" id="A0A6P7TSK9"/>
<evidence type="ECO:0000313" key="2">
    <source>
        <dbReference type="RefSeq" id="XP_029654763.1"/>
    </source>
</evidence>
<protein>
    <submittedName>
        <fullName evidence="2">Uncharacterized protein LOC115228283</fullName>
    </submittedName>
</protein>
<dbReference type="KEGG" id="osn:115228283"/>
<proteinExistence type="predicted"/>
<sequence length="132" mass="15015">MVKKLELEPSYVTCGKRKRVNAMAMAKEIHDVEGTVNGIRAQNWFRRLKEGDSIREDKSKSWRPSVVGGEALLGMVEQQPNTSICTLSAKFDLLQITINRHLHKLSLVNRCCQQDPHELTNDQAQQRANICN</sequence>
<keyword evidence="1" id="KW-1185">Reference proteome</keyword>